<proteinExistence type="inferred from homology"/>
<keyword evidence="6" id="KW-0808">Transferase</keyword>
<dbReference type="EMBL" id="MSCN01000001">
    <property type="protein sequence ID" value="PQJ79131.1"/>
    <property type="molecule type" value="Genomic_DNA"/>
</dbReference>
<feature type="domain" description="SCP2" evidence="11">
    <location>
        <begin position="514"/>
        <end position="592"/>
    </location>
</feature>
<dbReference type="EC" id="2.3.1.20" evidence="4"/>
<evidence type="ECO:0000313" key="15">
    <source>
        <dbReference type="Proteomes" id="UP000238882"/>
    </source>
</evidence>
<dbReference type="GO" id="GO:0051701">
    <property type="term" value="P:biological process involved in interaction with host"/>
    <property type="evidence" value="ECO:0007669"/>
    <property type="project" value="TreeGrafter"/>
</dbReference>
<dbReference type="GO" id="GO:0005886">
    <property type="term" value="C:plasma membrane"/>
    <property type="evidence" value="ECO:0007669"/>
    <property type="project" value="TreeGrafter"/>
</dbReference>
<keyword evidence="9" id="KW-0012">Acyltransferase</keyword>
<evidence type="ECO:0000256" key="5">
    <source>
        <dbReference type="ARBA" id="ARBA00022516"/>
    </source>
</evidence>
<dbReference type="PANTHER" id="PTHR31650:SF1">
    <property type="entry name" value="WAX ESTER SYNTHASE_DIACYLGLYCEROL ACYLTRANSFERASE 4-RELATED"/>
    <property type="match status" value="1"/>
</dbReference>
<keyword evidence="8" id="KW-0443">Lipid metabolism</keyword>
<keyword evidence="5" id="KW-0444">Lipid biosynthesis</keyword>
<evidence type="ECO:0000259" key="12">
    <source>
        <dbReference type="Pfam" id="PF03007"/>
    </source>
</evidence>
<evidence type="ECO:0000256" key="6">
    <source>
        <dbReference type="ARBA" id="ARBA00022679"/>
    </source>
</evidence>
<evidence type="ECO:0000256" key="2">
    <source>
        <dbReference type="ARBA" id="ARBA00005189"/>
    </source>
</evidence>
<dbReference type="GO" id="GO:0019432">
    <property type="term" value="P:triglyceride biosynthetic process"/>
    <property type="evidence" value="ECO:0007669"/>
    <property type="project" value="UniProtKB-UniPathway"/>
</dbReference>
<dbReference type="Gene3D" id="3.30.1050.10">
    <property type="entry name" value="SCP2 sterol-binding domain"/>
    <property type="match status" value="1"/>
</dbReference>
<protein>
    <recommendedName>
        <fullName evidence="4">diacylglycerol O-acyltransferase</fullName>
        <ecNumber evidence="4">2.3.1.20</ecNumber>
    </recommendedName>
</protein>
<dbReference type="GO" id="GO:0001666">
    <property type="term" value="P:response to hypoxia"/>
    <property type="evidence" value="ECO:0007669"/>
    <property type="project" value="TreeGrafter"/>
</dbReference>
<evidence type="ECO:0000256" key="3">
    <source>
        <dbReference type="ARBA" id="ARBA00009587"/>
    </source>
</evidence>
<evidence type="ECO:0000256" key="4">
    <source>
        <dbReference type="ARBA" id="ARBA00013244"/>
    </source>
</evidence>
<comment type="pathway">
    <text evidence="2">Lipid metabolism.</text>
</comment>
<accession>A0A2S7WPC0</accession>
<evidence type="ECO:0000259" key="13">
    <source>
        <dbReference type="Pfam" id="PF06974"/>
    </source>
</evidence>
<dbReference type="InterPro" id="IPR045034">
    <property type="entry name" value="O-acyltransferase_WSD1-like"/>
</dbReference>
<dbReference type="GO" id="GO:0006071">
    <property type="term" value="P:glycerol metabolic process"/>
    <property type="evidence" value="ECO:0007669"/>
    <property type="project" value="UniProtKB-KW"/>
</dbReference>
<evidence type="ECO:0000256" key="9">
    <source>
        <dbReference type="ARBA" id="ARBA00023315"/>
    </source>
</evidence>
<dbReference type="InterPro" id="IPR004255">
    <property type="entry name" value="O-acyltransferase_WSD1_N"/>
</dbReference>
<evidence type="ECO:0000256" key="7">
    <source>
        <dbReference type="ARBA" id="ARBA00022798"/>
    </source>
</evidence>
<dbReference type="SUPFAM" id="SSF55718">
    <property type="entry name" value="SCP-like"/>
    <property type="match status" value="1"/>
</dbReference>
<dbReference type="RefSeq" id="WP_105015735.1">
    <property type="nucleotide sequence ID" value="NZ_MSCN01000001.1"/>
</dbReference>
<dbReference type="NCBIfam" id="TIGR02946">
    <property type="entry name" value="acyl_WS_DGAT"/>
    <property type="match status" value="1"/>
</dbReference>
<comment type="caution">
    <text evidence="14">The sequence shown here is derived from an EMBL/GenBank/DDBJ whole genome shotgun (WGS) entry which is preliminary data.</text>
</comment>
<reference evidence="14 15" key="1">
    <citation type="submission" date="2016-12" db="EMBL/GenBank/DDBJ databases">
        <title>Trade-off between light-utilization and light-protection in marine flavobacteria.</title>
        <authorList>
            <person name="Kumagai Y."/>
            <person name="Yoshizawa S."/>
            <person name="Kogure K."/>
            <person name="Iwasaki W."/>
        </authorList>
    </citation>
    <scope>NUCLEOTIDE SEQUENCE [LARGE SCALE GENOMIC DNA]</scope>
    <source>
        <strain evidence="14 15">NBRC 108759</strain>
    </source>
</reference>
<dbReference type="SUPFAM" id="SSF52777">
    <property type="entry name" value="CoA-dependent acyltransferases"/>
    <property type="match status" value="1"/>
</dbReference>
<dbReference type="InterPro" id="IPR014292">
    <property type="entry name" value="Acyl_transf_WS/DGAT"/>
</dbReference>
<evidence type="ECO:0000259" key="11">
    <source>
        <dbReference type="Pfam" id="PF02036"/>
    </source>
</evidence>
<keyword evidence="15" id="KW-1185">Reference proteome</keyword>
<sequence length="610" mass="68610">MSKKAIQDIFQNSINDSVQQISGQDATFLYAESPNSPMHIATLTIVEGSLEFEDFKAIVASKLHLIPKFRKRLLNVPMNLDYPYWVDDPNFDIDLHINRLKLPDPSNWKTLREMTSSIFSSPLDLRRPLWSISFIEGLDEVSQVPKGSVAIVAKVHHVMIDGSSGVGIMGILFDRSVEDMHKEIPKPKPFEPEPLPDEMSLLLKSSQSFFKDPLKAPKFFGETALSLIQSRLKGKLNPKKSIGKNKFSTPNTIFNKTVSPKRTWGTAILSFERINTLRKIMNVSVNDLIVAICAGGIRRYLLEREKLPVQPLVANVPISIRAKGEKQEMNNQISNMLVRIATHIENPLDRLEYIQEQTTIGKTKHKTVGAKSLAKMAESVPFGVANLAAGLYSKYNIKEFHRPPFNVTITNVPGPQMPLYLRGHKILSIFGLTPVLDGFGLIIAAFSYNGLVSLTTTSDASTMPDADKFSRYIRESANELEKIILEKGSKKTAKKIAKIKSSSFFTAFKKYLNADEKLRKKYLGNYDFELGLIESKINYQLIISEKSVSVRKKTSSKPLVKIEIDDDNLIKLLKKKLLIEEVIIQGRVKLSGTKKNTDKFLTLLTQFLAK</sequence>
<dbReference type="InterPro" id="IPR003033">
    <property type="entry name" value="SCP2_sterol-bd_dom"/>
</dbReference>
<name>A0A2S7WPC0_9FLAO</name>
<dbReference type="GO" id="GO:0004144">
    <property type="term" value="F:diacylglycerol O-acyltransferase activity"/>
    <property type="evidence" value="ECO:0007669"/>
    <property type="project" value="UniProtKB-EC"/>
</dbReference>
<comment type="catalytic activity">
    <reaction evidence="10">
        <text>an acyl-CoA + a 1,2-diacyl-sn-glycerol = a triacyl-sn-glycerol + CoA</text>
        <dbReference type="Rhea" id="RHEA:10868"/>
        <dbReference type="ChEBI" id="CHEBI:17815"/>
        <dbReference type="ChEBI" id="CHEBI:57287"/>
        <dbReference type="ChEBI" id="CHEBI:58342"/>
        <dbReference type="ChEBI" id="CHEBI:64615"/>
        <dbReference type="EC" id="2.3.1.20"/>
    </reaction>
</comment>
<feature type="domain" description="O-acyltransferase WSD1 C-terminal" evidence="13">
    <location>
        <begin position="331"/>
        <end position="480"/>
    </location>
</feature>
<dbReference type="Proteomes" id="UP000238882">
    <property type="component" value="Unassembled WGS sequence"/>
</dbReference>
<evidence type="ECO:0000313" key="14">
    <source>
        <dbReference type="EMBL" id="PQJ79131.1"/>
    </source>
</evidence>
<dbReference type="Pfam" id="PF06974">
    <property type="entry name" value="WS_DGAT_C"/>
    <property type="match status" value="1"/>
</dbReference>
<dbReference type="AlphaFoldDB" id="A0A2S7WPC0"/>
<evidence type="ECO:0000256" key="1">
    <source>
        <dbReference type="ARBA" id="ARBA00004771"/>
    </source>
</evidence>
<dbReference type="GO" id="GO:0071731">
    <property type="term" value="P:response to nitric oxide"/>
    <property type="evidence" value="ECO:0007669"/>
    <property type="project" value="TreeGrafter"/>
</dbReference>
<comment type="similarity">
    <text evidence="3">Belongs to the long-chain O-acyltransferase family.</text>
</comment>
<dbReference type="Pfam" id="PF02036">
    <property type="entry name" value="SCP2"/>
    <property type="match status" value="1"/>
</dbReference>
<organism evidence="14 15">
    <name type="scientific">Polaribacter porphyrae</name>
    <dbReference type="NCBI Taxonomy" id="1137780"/>
    <lineage>
        <taxon>Bacteria</taxon>
        <taxon>Pseudomonadati</taxon>
        <taxon>Bacteroidota</taxon>
        <taxon>Flavobacteriia</taxon>
        <taxon>Flavobacteriales</taxon>
        <taxon>Flavobacteriaceae</taxon>
    </lineage>
</organism>
<keyword evidence="7" id="KW-0319">Glycerol metabolism</keyword>
<feature type="domain" description="O-acyltransferase WSD1-like N-terminal" evidence="12">
    <location>
        <begin position="22"/>
        <end position="288"/>
    </location>
</feature>
<dbReference type="InterPro" id="IPR036527">
    <property type="entry name" value="SCP2_sterol-bd_dom_sf"/>
</dbReference>
<dbReference type="Pfam" id="PF03007">
    <property type="entry name" value="WS_DGAT_cat"/>
    <property type="match status" value="1"/>
</dbReference>
<evidence type="ECO:0000256" key="10">
    <source>
        <dbReference type="ARBA" id="ARBA00048109"/>
    </source>
</evidence>
<dbReference type="OrthoDB" id="9810950at2"/>
<dbReference type="InterPro" id="IPR009721">
    <property type="entry name" value="O-acyltransferase_WSD1_C"/>
</dbReference>
<dbReference type="UniPathway" id="UPA00282"/>
<comment type="pathway">
    <text evidence="1">Glycerolipid metabolism; triacylglycerol biosynthesis.</text>
</comment>
<evidence type="ECO:0000256" key="8">
    <source>
        <dbReference type="ARBA" id="ARBA00023098"/>
    </source>
</evidence>
<dbReference type="PANTHER" id="PTHR31650">
    <property type="entry name" value="O-ACYLTRANSFERASE (WSD1-LIKE) FAMILY PROTEIN"/>
    <property type="match status" value="1"/>
</dbReference>
<gene>
    <name evidence="14" type="ORF">BTO18_08095</name>
</gene>